<name>A0ABV9LIX6_9ACTN</name>
<feature type="region of interest" description="Disordered" evidence="1">
    <location>
        <begin position="1"/>
        <end position="24"/>
    </location>
</feature>
<keyword evidence="2" id="KW-0812">Transmembrane</keyword>
<reference evidence="4" key="1">
    <citation type="journal article" date="2019" name="Int. J. Syst. Evol. Microbiol.">
        <title>The Global Catalogue of Microorganisms (GCM) 10K type strain sequencing project: providing services to taxonomists for standard genome sequencing and annotation.</title>
        <authorList>
            <consortium name="The Broad Institute Genomics Platform"/>
            <consortium name="The Broad Institute Genome Sequencing Center for Infectious Disease"/>
            <person name="Wu L."/>
            <person name="Ma J."/>
        </authorList>
    </citation>
    <scope>NUCLEOTIDE SEQUENCE [LARGE SCALE GENOMIC DNA]</scope>
    <source>
        <strain evidence="4">CCUG 62763</strain>
    </source>
</reference>
<keyword evidence="2" id="KW-1133">Transmembrane helix</keyword>
<keyword evidence="4" id="KW-1185">Reference proteome</keyword>
<evidence type="ECO:0000313" key="4">
    <source>
        <dbReference type="Proteomes" id="UP001596025"/>
    </source>
</evidence>
<accession>A0ABV9LIX6</accession>
<proteinExistence type="predicted"/>
<organism evidence="3 4">
    <name type="scientific">Geodermatophilus arenarius</name>
    <dbReference type="NCBI Taxonomy" id="1137990"/>
    <lineage>
        <taxon>Bacteria</taxon>
        <taxon>Bacillati</taxon>
        <taxon>Actinomycetota</taxon>
        <taxon>Actinomycetes</taxon>
        <taxon>Geodermatophilales</taxon>
        <taxon>Geodermatophilaceae</taxon>
        <taxon>Geodermatophilus</taxon>
    </lineage>
</organism>
<dbReference type="InterPro" id="IPR019099">
    <property type="entry name" value="Uncharacterised_PGPGW_TM"/>
</dbReference>
<evidence type="ECO:0000256" key="2">
    <source>
        <dbReference type="SAM" id="Phobius"/>
    </source>
</evidence>
<evidence type="ECO:0000256" key="1">
    <source>
        <dbReference type="SAM" id="MobiDB-lite"/>
    </source>
</evidence>
<evidence type="ECO:0000313" key="3">
    <source>
        <dbReference type="EMBL" id="MFC4694121.1"/>
    </source>
</evidence>
<dbReference type="Proteomes" id="UP001596025">
    <property type="component" value="Unassembled WGS sequence"/>
</dbReference>
<protein>
    <submittedName>
        <fullName evidence="3">PGPGW domain-containing protein</fullName>
    </submittedName>
</protein>
<keyword evidence="2" id="KW-0472">Membrane</keyword>
<comment type="caution">
    <text evidence="3">The sequence shown here is derived from an EMBL/GenBank/DDBJ whole genome shotgun (WGS) entry which is preliminary data.</text>
</comment>
<dbReference type="EMBL" id="JBHSGR010000011">
    <property type="protein sequence ID" value="MFC4694121.1"/>
    <property type="molecule type" value="Genomic_DNA"/>
</dbReference>
<dbReference type="Pfam" id="PF09656">
    <property type="entry name" value="PGPGW"/>
    <property type="match status" value="1"/>
</dbReference>
<dbReference type="RefSeq" id="WP_387988837.1">
    <property type="nucleotide sequence ID" value="NZ_JBHSGR010000011.1"/>
</dbReference>
<feature type="transmembrane region" description="Helical" evidence="2">
    <location>
        <begin position="126"/>
        <end position="148"/>
    </location>
</feature>
<feature type="transmembrane region" description="Helical" evidence="2">
    <location>
        <begin position="59"/>
        <end position="82"/>
    </location>
</feature>
<gene>
    <name evidence="3" type="ORF">ACFO3M_12060</name>
</gene>
<sequence>MSRTDARTTTFSGNTVAGPGPGGRGATVCAHCSDGLGRPRPVPPGSWRDRVRQNPPLHLAYRIAVFVAGLLFVLLGVALTVLPGPLTIPPVLAGLWVWSTEFDWARRFFAAFRRKAVAAWHHARQHPAGSAAATVGGLAAAALAFWAVGHFSLVDRATTALGLG</sequence>